<proteinExistence type="predicted"/>
<reference evidence="1 2" key="1">
    <citation type="submission" date="2018-04" db="EMBL/GenBank/DDBJ databases">
        <title>Chitinophaga fuyangensis sp. nov., isolated from soil in a chemical factory.</title>
        <authorList>
            <person name="Chen K."/>
        </authorList>
    </citation>
    <scope>NUCLEOTIDE SEQUENCE [LARGE SCALE GENOMIC DNA]</scope>
    <source>
        <strain evidence="1 2">LY-1</strain>
    </source>
</reference>
<evidence type="ECO:0000313" key="1">
    <source>
        <dbReference type="EMBL" id="PUZ21817.1"/>
    </source>
</evidence>
<dbReference type="OrthoDB" id="15218at2"/>
<accession>A0A2T7BBR6</accession>
<keyword evidence="2" id="KW-1185">Reference proteome</keyword>
<evidence type="ECO:0008006" key="3">
    <source>
        <dbReference type="Google" id="ProtNLM"/>
    </source>
</evidence>
<dbReference type="EMBL" id="QCYK01000004">
    <property type="protein sequence ID" value="PUZ21817.1"/>
    <property type="molecule type" value="Genomic_DNA"/>
</dbReference>
<evidence type="ECO:0000313" key="2">
    <source>
        <dbReference type="Proteomes" id="UP000244450"/>
    </source>
</evidence>
<sequence>MEPIVFKQGDKIVKHIQGVDAAGQPLNWSEMQSVTVSFVNYAGVQVAFFSVESGLTINPDDNSDLQLTVDGSAGLLPGFYRYDVKMIFSNGIVKHSPTGDVQVQQSATI</sequence>
<gene>
    <name evidence="1" type="ORF">DCC81_24835</name>
</gene>
<name>A0A2T7BBR6_9BACT</name>
<protein>
    <recommendedName>
        <fullName evidence="3">BppU N-terminal domain-containing protein</fullName>
    </recommendedName>
</protein>
<dbReference type="RefSeq" id="WP_108689465.1">
    <property type="nucleotide sequence ID" value="NZ_QCYK01000004.1"/>
</dbReference>
<dbReference type="Proteomes" id="UP000244450">
    <property type="component" value="Unassembled WGS sequence"/>
</dbReference>
<dbReference type="AlphaFoldDB" id="A0A2T7BBR6"/>
<organism evidence="1 2">
    <name type="scientific">Chitinophaga parva</name>
    <dbReference type="NCBI Taxonomy" id="2169414"/>
    <lineage>
        <taxon>Bacteria</taxon>
        <taxon>Pseudomonadati</taxon>
        <taxon>Bacteroidota</taxon>
        <taxon>Chitinophagia</taxon>
        <taxon>Chitinophagales</taxon>
        <taxon>Chitinophagaceae</taxon>
        <taxon>Chitinophaga</taxon>
    </lineage>
</organism>
<comment type="caution">
    <text evidence="1">The sequence shown here is derived from an EMBL/GenBank/DDBJ whole genome shotgun (WGS) entry which is preliminary data.</text>
</comment>